<protein>
    <recommendedName>
        <fullName evidence="3">TRASH domain-containing protein</fullName>
    </recommendedName>
</protein>
<dbReference type="InterPro" id="IPR049708">
    <property type="entry name" value="PP0621-like"/>
</dbReference>
<dbReference type="Proteomes" id="UP000228987">
    <property type="component" value="Unassembled WGS sequence"/>
</dbReference>
<name>A0A2A5CGG4_9GAMM</name>
<gene>
    <name evidence="1" type="ORF">COA71_03505</name>
</gene>
<comment type="caution">
    <text evidence="1">The sequence shown here is derived from an EMBL/GenBank/DDBJ whole genome shotgun (WGS) entry which is preliminary data.</text>
</comment>
<dbReference type="AlphaFoldDB" id="A0A2A5CGG4"/>
<reference evidence="2" key="1">
    <citation type="submission" date="2017-08" db="EMBL/GenBank/DDBJ databases">
        <title>A dynamic microbial community with high functional redundancy inhabits the cold, oxic subseafloor aquifer.</title>
        <authorList>
            <person name="Tully B.J."/>
            <person name="Wheat C.G."/>
            <person name="Glazer B.T."/>
            <person name="Huber J.A."/>
        </authorList>
    </citation>
    <scope>NUCLEOTIDE SEQUENCE [LARGE SCALE GENOMIC DNA]</scope>
</reference>
<sequence>MGLFRLLTFILVAWIVWRMIKNYQVKLGRRTTKAEKEKIPVRQKIVKCEFCSIHIPQEEAIAGNDSNYWFCTPEHKSSFNQQDS</sequence>
<evidence type="ECO:0008006" key="3">
    <source>
        <dbReference type="Google" id="ProtNLM"/>
    </source>
</evidence>
<organism evidence="1 2">
    <name type="scientific">SAR86 cluster bacterium</name>
    <dbReference type="NCBI Taxonomy" id="2030880"/>
    <lineage>
        <taxon>Bacteria</taxon>
        <taxon>Pseudomonadati</taxon>
        <taxon>Pseudomonadota</taxon>
        <taxon>Gammaproteobacteria</taxon>
        <taxon>SAR86 cluster</taxon>
    </lineage>
</organism>
<evidence type="ECO:0000313" key="1">
    <source>
        <dbReference type="EMBL" id="PCJ42591.1"/>
    </source>
</evidence>
<proteinExistence type="predicted"/>
<accession>A0A2A5CGG4</accession>
<evidence type="ECO:0000313" key="2">
    <source>
        <dbReference type="Proteomes" id="UP000228987"/>
    </source>
</evidence>
<dbReference type="EMBL" id="NVWI01000002">
    <property type="protein sequence ID" value="PCJ42591.1"/>
    <property type="molecule type" value="Genomic_DNA"/>
</dbReference>
<dbReference type="NCBIfam" id="NF041023">
    <property type="entry name" value="PP0621_fam"/>
    <property type="match status" value="1"/>
</dbReference>